<dbReference type="RefSeq" id="WP_213215287.1">
    <property type="nucleotide sequence ID" value="NZ_QTKU01000001.1"/>
</dbReference>
<reference evidence="3" key="2">
    <citation type="journal article" date="2021" name="Microorganisms">
        <title>Bacterial Dimethylsulfoniopropionate Biosynthesis in the East China Sea.</title>
        <authorList>
            <person name="Liu J."/>
            <person name="Zhang Y."/>
            <person name="Liu J."/>
            <person name="Zhong H."/>
            <person name="Williams B.T."/>
            <person name="Zheng Y."/>
            <person name="Curson A.R.J."/>
            <person name="Sun C."/>
            <person name="Sun H."/>
            <person name="Song D."/>
            <person name="Wagner Mackenzie B."/>
            <person name="Bermejo Martinez A."/>
            <person name="Todd J.D."/>
            <person name="Zhang X.H."/>
        </authorList>
    </citation>
    <scope>NUCLEOTIDE SEQUENCE</scope>
    <source>
        <strain evidence="3">AESS21</strain>
    </source>
</reference>
<evidence type="ECO:0000259" key="2">
    <source>
        <dbReference type="Pfam" id="PF16075"/>
    </source>
</evidence>
<evidence type="ECO:0000313" key="3">
    <source>
        <dbReference type="EMBL" id="MBS8259724.1"/>
    </source>
</evidence>
<reference evidence="3" key="1">
    <citation type="submission" date="2018-08" db="EMBL/GenBank/DDBJ databases">
        <authorList>
            <person name="Jin W."/>
            <person name="Wang H."/>
            <person name="Yang Y."/>
            <person name="Li M."/>
            <person name="Liu J."/>
        </authorList>
    </citation>
    <scope>NUCLEOTIDE SEQUENCE</scope>
    <source>
        <strain evidence="3">AESS21</strain>
    </source>
</reference>
<feature type="region of interest" description="Disordered" evidence="1">
    <location>
        <begin position="737"/>
        <end position="760"/>
    </location>
</feature>
<dbReference type="Pfam" id="PF16075">
    <property type="entry name" value="DUF4815"/>
    <property type="match status" value="1"/>
</dbReference>
<sequence length="1092" mass="116217">MAFEHISGLPAIYDRTPSAPENRTGMLFAEGRFLQGADLNELQGLFGRKTAALGNMVAANGNRISGAEITVALDIDADNPEVAPTTASIILASGQIYVGGNVLAVEPAQFDLVSIAGDVIVGVRKVIDYIDSDVDETLLGLHAGAASELEPGAVRTEEKLAWAILNDGGSGEFSQVYQVSNGTVVDQTPPPALEGILETLSLYDRSRGNYIVAGSQVSALGEDGDGNQVYSIAAGSANVLGFRKTRETAFIFRQSQNPELELVSAEVHTYSSDGGSAVVTVTRPPIEAVISAVVTKRVTENVVRGSVPNGMDELQHASVIAIESVTQGATTFDPATYEKSGDNISWAAGGAEPDDSSTYSLTYTYFAPADSVAFDNSTITLTGGEDGEAVLVTYQSRIPRKDILCLDANGVPQIVEGVSARKGALSPSEPSGHLKLAEIHHDWFEAPSIVNNGVRVLTYDYISDMFALLLKVADQSNRTALQQSVPDAASVSADGWFTDSFLDDSYRDDGVAQSAAVIQGTLQLPVVQVFVEQFGGFEMLDYVEEVIISQPLATGDMKVNPYANYNPMPGDLKLNPNADFWTETQTEWTSPISREFTAAPDQSPESTTITEEVSQSTQEAAFLRQLDVDFALSGFGVNEELESLIFAGRDVTPAPSLIADANGQISGTITIPADVPTGSHTVDALGSAGSFARATFVGEGEITTEVMRRVTLVTVTAPDPVTIVNVTNVTNVTNTVVTQSSSQSEGRGSEGSGTSSDPLAWTFVPPQDSFNCGINFEIAVVGEQSNGLRVQLATTLNGYPTNEVLADCYISMIGVAPGDTIQARWDAPVFTSASLKYCVVIMTDDADHAIKIATLGEVVPETQQRVASQPYTAGDLFSGSNRTTWVAHPDSDPKIEVVAAKFTQTEKSVLLFEGSAQAITDLLVRGAVELQTTETGFRYELEREDGQRIPLAPGQSLEFSEYVSETIKLHAILTGTQWVSPVLYPGTTLVGGQLQAVAEYVSKVFPIEGDNSFRVLYDRQLPAGASVSVDVDAADDNWNAVPVVSNRSLSGGWVEPKHQLEFVAPNGGRVKLTLTGTPAARPSIARLRAYSY</sequence>
<comment type="caution">
    <text evidence="3">The sequence shown here is derived from an EMBL/GenBank/DDBJ whole genome shotgun (WGS) entry which is preliminary data.</text>
</comment>
<dbReference type="AlphaFoldDB" id="A0A944CB50"/>
<evidence type="ECO:0000313" key="4">
    <source>
        <dbReference type="Proteomes" id="UP000705379"/>
    </source>
</evidence>
<evidence type="ECO:0000256" key="1">
    <source>
        <dbReference type="SAM" id="MobiDB-lite"/>
    </source>
</evidence>
<dbReference type="Proteomes" id="UP000705379">
    <property type="component" value="Unassembled WGS sequence"/>
</dbReference>
<dbReference type="InterPro" id="IPR032096">
    <property type="entry name" value="DUF4815"/>
</dbReference>
<proteinExistence type="predicted"/>
<feature type="domain" description="DUF4815" evidence="2">
    <location>
        <begin position="12"/>
        <end position="588"/>
    </location>
</feature>
<organism evidence="3 4">
    <name type="scientific">Roseibium polysiphoniae</name>
    <dbReference type="NCBI Taxonomy" id="2571221"/>
    <lineage>
        <taxon>Bacteria</taxon>
        <taxon>Pseudomonadati</taxon>
        <taxon>Pseudomonadota</taxon>
        <taxon>Alphaproteobacteria</taxon>
        <taxon>Hyphomicrobiales</taxon>
        <taxon>Stappiaceae</taxon>
        <taxon>Roseibium</taxon>
    </lineage>
</organism>
<feature type="compositionally biased region" description="Low complexity" evidence="1">
    <location>
        <begin position="737"/>
        <end position="756"/>
    </location>
</feature>
<accession>A0A944CB50</accession>
<name>A0A944CB50_9HYPH</name>
<protein>
    <submittedName>
        <fullName evidence="3">DUF4815 domain-containing protein</fullName>
    </submittedName>
</protein>
<dbReference type="EMBL" id="QTKU01000001">
    <property type="protein sequence ID" value="MBS8259724.1"/>
    <property type="molecule type" value="Genomic_DNA"/>
</dbReference>
<gene>
    <name evidence="3" type="ORF">DYI23_05785</name>
</gene>